<dbReference type="PANTHER" id="PTHR35369:SF2">
    <property type="entry name" value="BLR3025 PROTEIN"/>
    <property type="match status" value="1"/>
</dbReference>
<dbReference type="Gene3D" id="3.30.70.270">
    <property type="match status" value="1"/>
</dbReference>
<dbReference type="Gene3D" id="3.40.1170.60">
    <property type="match status" value="1"/>
</dbReference>
<sequence>MNPPQPTPPSDPPASRLVAIWVPDWPVVALTLETRQQRRHARARQGAPHLPDPATEPVAVVGARGVLAASAPARRAGITTGMRLRTARSLCPELTVLPPQEERQSRAFETVMEALGSLLADPTVARPGLALSSARGPAAWIGGEEPLASALVETVTQEADVECQIGIADSLSGAVLAARQGIIVEPGRTPEFLAPWPLDALLTCLPLSRLRRHARPLLETFTRLGLRTLADLAALPRKDVTARFGPLGSRLHQLAAGTHHEAPAMPRPAQDITVTSELDPPVERADTAAFAARHLAENLAARLLSAGLAVGRLCVAARCEDGTDLARSWMLEAIPTPTELTDRVRWQLEGWLSGRSGRPPSSGLTHLSLTALELSPATTSQAGLWQAPGQQAQARARRTVERVESLLGAGSILVPRVVPGRDPRSRVRLIPWGESGGVGESTDDEPVPWSGALPEPSPSIVLPQPVPACLTDIQGRELGVDIHGQLDGVPGFLSVDDGADDAEYDSVESVPRMESVLLWAGPWPVDEGWWTSRGPSRRAYLQVVTEVGPPRLLVRSGRWWLDAVYS</sequence>
<gene>
    <name evidence="5" type="ORF">BKH29_09050</name>
</gene>
<dbReference type="Proteomes" id="UP000186857">
    <property type="component" value="Unassembled WGS sequence"/>
</dbReference>
<feature type="domain" description="UmuC" evidence="4">
    <location>
        <begin position="44"/>
        <end position="180"/>
    </location>
</feature>
<reference evidence="5 6" key="1">
    <citation type="submission" date="2016-12" db="EMBL/GenBank/DDBJ databases">
        <title>Genomic Comparison of strains in the 'Actinomyces naeslundii' Group.</title>
        <authorList>
            <person name="Mughal S.R."/>
            <person name="Do T."/>
            <person name="Gilbert S.C."/>
            <person name="Witherden E.A."/>
            <person name="Didelot X."/>
            <person name="Beighton D."/>
        </authorList>
    </citation>
    <scope>NUCLEOTIDE SEQUENCE [LARGE SCALE GENOMIC DNA]</scope>
    <source>
        <strain evidence="5 6">CCUG 33920</strain>
    </source>
</reference>
<dbReference type="RefSeq" id="WP_075377140.1">
    <property type="nucleotide sequence ID" value="NZ_MSKJ01000020.1"/>
</dbReference>
<evidence type="ECO:0000256" key="1">
    <source>
        <dbReference type="ARBA" id="ARBA00010945"/>
    </source>
</evidence>
<dbReference type="AlphaFoldDB" id="A0A1Q8V705"/>
<name>A0A1Q8V705_9ACTO</name>
<comment type="function">
    <text evidence="3">Poorly processive, error-prone DNA polymerase involved in untargeted mutagenesis. Copies undamaged DNA at stalled replication forks, which arise in vivo from mismatched or misaligned primer ends. These misaligned primers can be extended by PolIV. Exhibits no 3'-5' exonuclease (proofreading) activity. May be involved in translesional synthesis, in conjunction with the beta clamp from PolIII.</text>
</comment>
<dbReference type="GO" id="GO:0006281">
    <property type="term" value="P:DNA repair"/>
    <property type="evidence" value="ECO:0007669"/>
    <property type="project" value="InterPro"/>
</dbReference>
<dbReference type="InterPro" id="IPR050356">
    <property type="entry name" value="SulA_CellDiv_inhibitor"/>
</dbReference>
<keyword evidence="2" id="KW-0227">DNA damage</keyword>
<dbReference type="Gene3D" id="1.10.150.20">
    <property type="entry name" value="5' to 3' exonuclease, C-terminal subdomain"/>
    <property type="match status" value="1"/>
</dbReference>
<dbReference type="OrthoDB" id="5244088at2"/>
<accession>A0A1Q8V705</accession>
<dbReference type="InterPro" id="IPR043128">
    <property type="entry name" value="Rev_trsase/Diguanyl_cyclase"/>
</dbReference>
<dbReference type="SUPFAM" id="SSF56672">
    <property type="entry name" value="DNA/RNA polymerases"/>
    <property type="match status" value="1"/>
</dbReference>
<organism evidence="5 6">
    <name type="scientific">Actinomyces oris</name>
    <dbReference type="NCBI Taxonomy" id="544580"/>
    <lineage>
        <taxon>Bacteria</taxon>
        <taxon>Bacillati</taxon>
        <taxon>Actinomycetota</taxon>
        <taxon>Actinomycetes</taxon>
        <taxon>Actinomycetales</taxon>
        <taxon>Actinomycetaceae</taxon>
        <taxon>Actinomyces</taxon>
    </lineage>
</organism>
<evidence type="ECO:0000259" key="4">
    <source>
        <dbReference type="PROSITE" id="PS50173"/>
    </source>
</evidence>
<dbReference type="InterPro" id="IPR001126">
    <property type="entry name" value="UmuC"/>
</dbReference>
<comment type="similarity">
    <text evidence="1">Belongs to the DNA polymerase type-Y family.</text>
</comment>
<dbReference type="InterPro" id="IPR043502">
    <property type="entry name" value="DNA/RNA_pol_sf"/>
</dbReference>
<protein>
    <submittedName>
        <fullName evidence="5">ImpB/MucB/SamB family protein</fullName>
    </submittedName>
</protein>
<evidence type="ECO:0000313" key="5">
    <source>
        <dbReference type="EMBL" id="OLO43866.1"/>
    </source>
</evidence>
<evidence type="ECO:0000256" key="2">
    <source>
        <dbReference type="ARBA" id="ARBA00022763"/>
    </source>
</evidence>
<comment type="caution">
    <text evidence="5">The sequence shown here is derived from an EMBL/GenBank/DDBJ whole genome shotgun (WGS) entry which is preliminary data.</text>
</comment>
<dbReference type="Pfam" id="PF00817">
    <property type="entry name" value="IMS"/>
    <property type="match status" value="1"/>
</dbReference>
<evidence type="ECO:0000256" key="3">
    <source>
        <dbReference type="ARBA" id="ARBA00025589"/>
    </source>
</evidence>
<dbReference type="PANTHER" id="PTHR35369">
    <property type="entry name" value="BLR3025 PROTEIN-RELATED"/>
    <property type="match status" value="1"/>
</dbReference>
<dbReference type="PROSITE" id="PS50173">
    <property type="entry name" value="UMUC"/>
    <property type="match status" value="1"/>
</dbReference>
<proteinExistence type="inferred from homology"/>
<evidence type="ECO:0000313" key="6">
    <source>
        <dbReference type="Proteomes" id="UP000186857"/>
    </source>
</evidence>
<dbReference type="CDD" id="cd03468">
    <property type="entry name" value="PolY_like"/>
    <property type="match status" value="1"/>
</dbReference>
<dbReference type="EMBL" id="MSKJ01000020">
    <property type="protein sequence ID" value="OLO43866.1"/>
    <property type="molecule type" value="Genomic_DNA"/>
</dbReference>